<proteinExistence type="inferred from homology"/>
<dbReference type="InterPro" id="IPR001447">
    <property type="entry name" value="Arylamine_N-AcTrfase"/>
</dbReference>
<comment type="similarity">
    <text evidence="1 2">Belongs to the arylamine N-acetyltransferase family.</text>
</comment>
<dbReference type="PRINTS" id="PR01543">
    <property type="entry name" value="ANATRNSFRASE"/>
</dbReference>
<evidence type="ECO:0000313" key="4">
    <source>
        <dbReference type="Proteomes" id="UP001059617"/>
    </source>
</evidence>
<organism evidence="3 4">
    <name type="scientific">Dactylosporangium fulvum</name>
    <dbReference type="NCBI Taxonomy" id="53359"/>
    <lineage>
        <taxon>Bacteria</taxon>
        <taxon>Bacillati</taxon>
        <taxon>Actinomycetota</taxon>
        <taxon>Actinomycetes</taxon>
        <taxon>Micromonosporales</taxon>
        <taxon>Micromonosporaceae</taxon>
        <taxon>Dactylosporangium</taxon>
    </lineage>
</organism>
<protein>
    <submittedName>
        <fullName evidence="3">Arylamine N-acetyltransferase</fullName>
    </submittedName>
</protein>
<name>A0ABY5WBI6_9ACTN</name>
<accession>A0ABY5WBI6</accession>
<evidence type="ECO:0000313" key="3">
    <source>
        <dbReference type="EMBL" id="UWP87227.1"/>
    </source>
</evidence>
<dbReference type="Proteomes" id="UP001059617">
    <property type="component" value="Chromosome"/>
</dbReference>
<dbReference type="SUPFAM" id="SSF54001">
    <property type="entry name" value="Cysteine proteinases"/>
    <property type="match status" value="1"/>
</dbReference>
<dbReference type="RefSeq" id="WP_259867216.1">
    <property type="nucleotide sequence ID" value="NZ_BAAAST010000053.1"/>
</dbReference>
<dbReference type="InterPro" id="IPR038765">
    <property type="entry name" value="Papain-like_cys_pep_sf"/>
</dbReference>
<reference evidence="3" key="2">
    <citation type="submission" date="2022-09" db="EMBL/GenBank/DDBJ databases">
        <title>Biosynthetic gene clusters of Dactylosporangioum fulvum.</title>
        <authorList>
            <person name="Caradec T."/>
        </authorList>
    </citation>
    <scope>NUCLEOTIDE SEQUENCE</scope>
    <source>
        <strain evidence="3">NRRL B-16292</strain>
    </source>
</reference>
<keyword evidence="4" id="KW-1185">Reference proteome</keyword>
<sequence length="259" mass="28683">MDDTRADAYLERIGVDRPARPDLDALRRLQRAHLGAVPFENLSIHLGEPVVLEEAALLDKIVDRRRGGFCYELNGAFGALLRALGYRVTLHSARVWGGGRFSAPFDHLALRVELDAPWLVDVGFGRFCHHPLRLDARGPQSDPGGVFEVVEHPGAAGPPDLDVRGESGWEYRLDQRPYDLSDFVPTCWWHQTSPASHFPRSLTCSRLTASGGRVTLSGTTLITTDGETRSERVLSTEEALSAYDSEFGIVLDRLPVVDR</sequence>
<dbReference type="Pfam" id="PF00797">
    <property type="entry name" value="Acetyltransf_2"/>
    <property type="match status" value="1"/>
</dbReference>
<dbReference type="EMBL" id="CP073720">
    <property type="protein sequence ID" value="UWP87227.1"/>
    <property type="molecule type" value="Genomic_DNA"/>
</dbReference>
<dbReference type="PANTHER" id="PTHR11786">
    <property type="entry name" value="N-HYDROXYARYLAMINE O-ACETYLTRANSFERASE"/>
    <property type="match status" value="1"/>
</dbReference>
<dbReference type="PANTHER" id="PTHR11786:SF0">
    <property type="entry name" value="ARYLAMINE N-ACETYLTRANSFERASE 4-RELATED"/>
    <property type="match status" value="1"/>
</dbReference>
<gene>
    <name evidence="3" type="ORF">Dfulv_24480</name>
</gene>
<dbReference type="Gene3D" id="3.30.2140.10">
    <property type="entry name" value="Arylamine N-acetyltransferase"/>
    <property type="match status" value="1"/>
</dbReference>
<evidence type="ECO:0000256" key="2">
    <source>
        <dbReference type="RuleBase" id="RU003452"/>
    </source>
</evidence>
<dbReference type="Gene3D" id="2.40.128.150">
    <property type="entry name" value="Cysteine proteinases"/>
    <property type="match status" value="1"/>
</dbReference>
<reference evidence="3" key="1">
    <citation type="submission" date="2021-04" db="EMBL/GenBank/DDBJ databases">
        <authorList>
            <person name="Hartkoorn R.C."/>
            <person name="Beaudoing E."/>
            <person name="Hot D."/>
        </authorList>
    </citation>
    <scope>NUCLEOTIDE SEQUENCE</scope>
    <source>
        <strain evidence="3">NRRL B-16292</strain>
    </source>
</reference>
<evidence type="ECO:0000256" key="1">
    <source>
        <dbReference type="ARBA" id="ARBA00006547"/>
    </source>
</evidence>